<evidence type="ECO:0000256" key="1">
    <source>
        <dbReference type="SAM" id="Phobius"/>
    </source>
</evidence>
<evidence type="ECO:0000313" key="2">
    <source>
        <dbReference type="EMBL" id="MBB2498816.1"/>
    </source>
</evidence>
<sequence>MSRAQRLAQDAAEAAEVRAYQTDPDVVALRIERVRRQVDWMAWSGIVLGLGFTMTNVQTFASAATAVWSLPWLAAWVLDPTVSLVLLAILRAEQVTARYQVRTGPWVRRAKWFTLAATYVMNTWTSFMAGEAAAIVLHSVPPLVVFVAVEAVTDLRDKLTDAVLVAAGERRIVRPVEGGRRKLFADYLAEARAAWAPGVEITPAWVRQETGCSRGLSPRLARALRAEVANG</sequence>
<name>A0A8E1VV75_9PSEU</name>
<organism evidence="2 3">
    <name type="scientific">Amycolatopsis echigonensis</name>
    <dbReference type="NCBI Taxonomy" id="2576905"/>
    <lineage>
        <taxon>Bacteria</taxon>
        <taxon>Bacillati</taxon>
        <taxon>Actinomycetota</taxon>
        <taxon>Actinomycetes</taxon>
        <taxon>Pseudonocardiales</taxon>
        <taxon>Pseudonocardiaceae</taxon>
        <taxon>Amycolatopsis</taxon>
    </lineage>
</organism>
<keyword evidence="1" id="KW-0472">Membrane</keyword>
<evidence type="ECO:0008006" key="4">
    <source>
        <dbReference type="Google" id="ProtNLM"/>
    </source>
</evidence>
<keyword evidence="1" id="KW-1133">Transmembrane helix</keyword>
<gene>
    <name evidence="2" type="ORF">H5411_06665</name>
</gene>
<keyword evidence="1" id="KW-0812">Transmembrane</keyword>
<dbReference type="EMBL" id="JACJHR010000006">
    <property type="protein sequence ID" value="MBB2498816.1"/>
    <property type="molecule type" value="Genomic_DNA"/>
</dbReference>
<proteinExistence type="predicted"/>
<dbReference type="Proteomes" id="UP000550260">
    <property type="component" value="Unassembled WGS sequence"/>
</dbReference>
<dbReference type="AlphaFoldDB" id="A0A8E1VV75"/>
<protein>
    <recommendedName>
        <fullName evidence="4">DUF2637 domain-containing protein</fullName>
    </recommendedName>
</protein>
<feature type="transmembrane region" description="Helical" evidence="1">
    <location>
        <begin position="73"/>
        <end position="92"/>
    </location>
</feature>
<accession>A0A8E1VV75</accession>
<dbReference type="RefSeq" id="WP_043827585.1">
    <property type="nucleotide sequence ID" value="NZ_JACJHR010000006.1"/>
</dbReference>
<evidence type="ECO:0000313" key="3">
    <source>
        <dbReference type="Proteomes" id="UP000550260"/>
    </source>
</evidence>
<feature type="transmembrane region" description="Helical" evidence="1">
    <location>
        <begin position="40"/>
        <end position="61"/>
    </location>
</feature>
<reference evidence="2 3" key="1">
    <citation type="submission" date="2020-08" db="EMBL/GenBank/DDBJ databases">
        <title>Amycolatopsis echigonensis JCM 21831.</title>
        <authorList>
            <person name="Tedsree N."/>
            <person name="Kuncharoen N."/>
            <person name="Likhitwitayawuid K."/>
            <person name="Tanasupawat S."/>
        </authorList>
    </citation>
    <scope>NUCLEOTIDE SEQUENCE [LARGE SCALE GENOMIC DNA]</scope>
    <source>
        <strain evidence="2 3">JCM 21831</strain>
    </source>
</reference>
<comment type="caution">
    <text evidence="2">The sequence shown here is derived from an EMBL/GenBank/DDBJ whole genome shotgun (WGS) entry which is preliminary data.</text>
</comment>